<dbReference type="InterPro" id="IPR036249">
    <property type="entry name" value="Thioredoxin-like_sf"/>
</dbReference>
<gene>
    <name evidence="6" type="ORF">INT47_001568</name>
</gene>
<sequence>MSTPKQIVEETIQQNRVVVFAKSYCPYCKKAKALLTSLDIQFASIELDLDPQGADIQDYLLEKTGQRTVPNIFVAQKHLGGSDDLAKANEDGTLQKLLAN</sequence>
<dbReference type="Pfam" id="PF00462">
    <property type="entry name" value="Glutaredoxin"/>
    <property type="match status" value="1"/>
</dbReference>
<dbReference type="SUPFAM" id="SSF52833">
    <property type="entry name" value="Thioredoxin-like"/>
    <property type="match status" value="1"/>
</dbReference>
<dbReference type="GO" id="GO:0005737">
    <property type="term" value="C:cytoplasm"/>
    <property type="evidence" value="ECO:0007669"/>
    <property type="project" value="TreeGrafter"/>
</dbReference>
<keyword evidence="2" id="KW-0249">Electron transport</keyword>
<dbReference type="PANTHER" id="PTHR45694:SF18">
    <property type="entry name" value="GLUTAREDOXIN-1-RELATED"/>
    <property type="match status" value="1"/>
</dbReference>
<dbReference type="GO" id="GO:0005634">
    <property type="term" value="C:nucleus"/>
    <property type="evidence" value="ECO:0007669"/>
    <property type="project" value="TreeGrafter"/>
</dbReference>
<dbReference type="InterPro" id="IPR011767">
    <property type="entry name" value="GLR_AS"/>
</dbReference>
<dbReference type="InterPro" id="IPR002109">
    <property type="entry name" value="Glutaredoxin"/>
</dbReference>
<keyword evidence="7" id="KW-1185">Reference proteome</keyword>
<keyword evidence="1" id="KW-0813">Transport</keyword>
<dbReference type="PANTHER" id="PTHR45694">
    <property type="entry name" value="GLUTAREDOXIN 2"/>
    <property type="match status" value="1"/>
</dbReference>
<evidence type="ECO:0000256" key="1">
    <source>
        <dbReference type="ARBA" id="ARBA00022448"/>
    </source>
</evidence>
<dbReference type="GO" id="GO:0015038">
    <property type="term" value="F:glutathione disulfide oxidoreductase activity"/>
    <property type="evidence" value="ECO:0007669"/>
    <property type="project" value="TreeGrafter"/>
</dbReference>
<dbReference type="PROSITE" id="PS00195">
    <property type="entry name" value="GLUTAREDOXIN_1"/>
    <property type="match status" value="1"/>
</dbReference>
<evidence type="ECO:0000313" key="6">
    <source>
        <dbReference type="EMBL" id="KAG2199386.1"/>
    </source>
</evidence>
<dbReference type="GO" id="GO:0034599">
    <property type="term" value="P:cellular response to oxidative stress"/>
    <property type="evidence" value="ECO:0007669"/>
    <property type="project" value="TreeGrafter"/>
</dbReference>
<organism evidence="6 7">
    <name type="scientific">Mucor saturninus</name>
    <dbReference type="NCBI Taxonomy" id="64648"/>
    <lineage>
        <taxon>Eukaryota</taxon>
        <taxon>Fungi</taxon>
        <taxon>Fungi incertae sedis</taxon>
        <taxon>Mucoromycota</taxon>
        <taxon>Mucoromycotina</taxon>
        <taxon>Mucoromycetes</taxon>
        <taxon>Mucorales</taxon>
        <taxon>Mucorineae</taxon>
        <taxon>Mucoraceae</taxon>
        <taxon>Mucor</taxon>
    </lineage>
</organism>
<feature type="domain" description="Glutaredoxin" evidence="5">
    <location>
        <begin position="17"/>
        <end position="78"/>
    </location>
</feature>
<dbReference type="EMBL" id="JAEPRD010000097">
    <property type="protein sequence ID" value="KAG2199386.1"/>
    <property type="molecule type" value="Genomic_DNA"/>
</dbReference>
<evidence type="ECO:0000313" key="7">
    <source>
        <dbReference type="Proteomes" id="UP000603453"/>
    </source>
</evidence>
<dbReference type="CDD" id="cd03419">
    <property type="entry name" value="GRX_GRXh_1_2_like"/>
    <property type="match status" value="1"/>
</dbReference>
<evidence type="ECO:0000256" key="3">
    <source>
        <dbReference type="ARBA" id="ARBA00023157"/>
    </source>
</evidence>
<dbReference type="PROSITE" id="PS51354">
    <property type="entry name" value="GLUTAREDOXIN_2"/>
    <property type="match status" value="1"/>
</dbReference>
<proteinExistence type="predicted"/>
<evidence type="ECO:0000256" key="4">
    <source>
        <dbReference type="ARBA" id="ARBA00023284"/>
    </source>
</evidence>
<dbReference type="OrthoDB" id="418495at2759"/>
<dbReference type="Gene3D" id="3.40.30.10">
    <property type="entry name" value="Glutaredoxin"/>
    <property type="match status" value="1"/>
</dbReference>
<accession>A0A8H7UUS7</accession>
<protein>
    <recommendedName>
        <fullName evidence="5">Glutaredoxin domain-containing protein</fullName>
    </recommendedName>
</protein>
<reference evidence="6" key="1">
    <citation type="submission" date="2020-12" db="EMBL/GenBank/DDBJ databases">
        <title>Metabolic potential, ecology and presence of endohyphal bacteria is reflected in genomic diversity of Mucoromycotina.</title>
        <authorList>
            <person name="Muszewska A."/>
            <person name="Okrasinska A."/>
            <person name="Steczkiewicz K."/>
            <person name="Drgas O."/>
            <person name="Orlowska M."/>
            <person name="Perlinska-Lenart U."/>
            <person name="Aleksandrzak-Piekarczyk T."/>
            <person name="Szatraj K."/>
            <person name="Zielenkiewicz U."/>
            <person name="Pilsyk S."/>
            <person name="Malc E."/>
            <person name="Mieczkowski P."/>
            <person name="Kruszewska J.S."/>
            <person name="Biernat P."/>
            <person name="Pawlowska J."/>
        </authorList>
    </citation>
    <scope>NUCLEOTIDE SEQUENCE</scope>
    <source>
        <strain evidence="6">WA0000017839</strain>
    </source>
</reference>
<dbReference type="GO" id="GO:0004602">
    <property type="term" value="F:glutathione peroxidase activity"/>
    <property type="evidence" value="ECO:0007669"/>
    <property type="project" value="UniProtKB-ARBA"/>
</dbReference>
<dbReference type="Proteomes" id="UP000603453">
    <property type="component" value="Unassembled WGS sequence"/>
</dbReference>
<dbReference type="InterPro" id="IPR011899">
    <property type="entry name" value="Glutaredoxin_euk/vir"/>
</dbReference>
<evidence type="ECO:0000256" key="2">
    <source>
        <dbReference type="ARBA" id="ARBA00022982"/>
    </source>
</evidence>
<dbReference type="AlphaFoldDB" id="A0A8H7UUS7"/>
<dbReference type="NCBIfam" id="TIGR02180">
    <property type="entry name" value="GRX_euk"/>
    <property type="match status" value="1"/>
</dbReference>
<dbReference type="InterPro" id="IPR014025">
    <property type="entry name" value="Glutaredoxin_subgr"/>
</dbReference>
<keyword evidence="4" id="KW-0676">Redox-active center</keyword>
<dbReference type="FunFam" id="3.40.30.10:FF:000026">
    <property type="entry name" value="Glutaredoxin 2"/>
    <property type="match status" value="1"/>
</dbReference>
<keyword evidence="3" id="KW-1015">Disulfide bond</keyword>
<evidence type="ECO:0000259" key="5">
    <source>
        <dbReference type="Pfam" id="PF00462"/>
    </source>
</evidence>
<dbReference type="PRINTS" id="PR00160">
    <property type="entry name" value="GLUTAREDOXIN"/>
</dbReference>
<name>A0A8H7UUS7_9FUNG</name>
<comment type="caution">
    <text evidence="6">The sequence shown here is derived from an EMBL/GenBank/DDBJ whole genome shotgun (WGS) entry which is preliminary data.</text>
</comment>